<feature type="domain" description="PHP" evidence="1">
    <location>
        <begin position="5"/>
        <end position="88"/>
    </location>
</feature>
<dbReference type="CDD" id="cd07432">
    <property type="entry name" value="PHP_HisPPase"/>
    <property type="match status" value="1"/>
</dbReference>
<keyword evidence="3" id="KW-1185">Reference proteome</keyword>
<evidence type="ECO:0000313" key="2">
    <source>
        <dbReference type="EMBL" id="SFE69783.1"/>
    </source>
</evidence>
<dbReference type="GO" id="GO:0035312">
    <property type="term" value="F:5'-3' DNA exonuclease activity"/>
    <property type="evidence" value="ECO:0007669"/>
    <property type="project" value="TreeGrafter"/>
</dbReference>
<protein>
    <recommendedName>
        <fullName evidence="1">PHP domain-containing protein</fullName>
    </recommendedName>
</protein>
<evidence type="ECO:0000313" key="3">
    <source>
        <dbReference type="Proteomes" id="UP000183410"/>
    </source>
</evidence>
<dbReference type="PANTHER" id="PTHR42924">
    <property type="entry name" value="EXONUCLEASE"/>
    <property type="match status" value="1"/>
</dbReference>
<dbReference type="Gene3D" id="3.20.20.140">
    <property type="entry name" value="Metal-dependent hydrolases"/>
    <property type="match status" value="1"/>
</dbReference>
<dbReference type="InterPro" id="IPR052018">
    <property type="entry name" value="PHP_domain"/>
</dbReference>
<organism evidence="2 3">
    <name type="scientific">Paenibacillus algorifonticola</name>
    <dbReference type="NCBI Taxonomy" id="684063"/>
    <lineage>
        <taxon>Bacteria</taxon>
        <taxon>Bacillati</taxon>
        <taxon>Bacillota</taxon>
        <taxon>Bacilli</taxon>
        <taxon>Bacillales</taxon>
        <taxon>Paenibacillaceae</taxon>
        <taxon>Paenibacillus</taxon>
    </lineage>
</organism>
<dbReference type="EMBL" id="FONN01000005">
    <property type="protein sequence ID" value="SFE69783.1"/>
    <property type="molecule type" value="Genomic_DNA"/>
</dbReference>
<evidence type="ECO:0000259" key="1">
    <source>
        <dbReference type="Pfam" id="PF02811"/>
    </source>
</evidence>
<sequence length="252" mass="28407">MMNLDLHTHGKLSKKTHFSLDYFAAMTAEAIENGLNAIALTEHFNTLNYTDMLDQLDAAFAYQDDYYDVDGLKVFTGMEVDVAERGHILIIGNRLYLRDLRQQLEPYSEKGSFIPFSELMDRTEDAPVLRIGAHPMRESNPLTQYAAEQLLRLHALDINAKDLYQYGPGMADQVRQLAAEIGLPACAGSDSHQPLQFGSVWNVLERECRTAAELREELQSGRYSAEISPCLSVKVKAAQMMKELLKKTMTVE</sequence>
<reference evidence="3" key="1">
    <citation type="submission" date="2016-10" db="EMBL/GenBank/DDBJ databases">
        <authorList>
            <person name="Varghese N."/>
            <person name="Submissions S."/>
        </authorList>
    </citation>
    <scope>NUCLEOTIDE SEQUENCE [LARGE SCALE GENOMIC DNA]</scope>
    <source>
        <strain evidence="3">CGMCC 1.10223</strain>
    </source>
</reference>
<dbReference type="SUPFAM" id="SSF89550">
    <property type="entry name" value="PHP domain-like"/>
    <property type="match status" value="1"/>
</dbReference>
<proteinExistence type="predicted"/>
<dbReference type="AlphaFoldDB" id="A0A1I2CPQ6"/>
<gene>
    <name evidence="2" type="ORF">SAMN04487969_105174</name>
</gene>
<dbReference type="RefSeq" id="WP_231594245.1">
    <property type="nucleotide sequence ID" value="NZ_FONN01000005.1"/>
</dbReference>
<dbReference type="Pfam" id="PF13263">
    <property type="entry name" value="PHP_C"/>
    <property type="match status" value="1"/>
</dbReference>
<dbReference type="PANTHER" id="PTHR42924:SF3">
    <property type="entry name" value="POLYMERASE_HISTIDINOL PHOSPHATASE N-TERMINAL DOMAIN-CONTAINING PROTEIN"/>
    <property type="match status" value="1"/>
</dbReference>
<accession>A0A1I2CPQ6</accession>
<dbReference type="Pfam" id="PF02811">
    <property type="entry name" value="PHP"/>
    <property type="match status" value="1"/>
</dbReference>
<dbReference type="InterPro" id="IPR004013">
    <property type="entry name" value="PHP_dom"/>
</dbReference>
<dbReference type="Proteomes" id="UP000183410">
    <property type="component" value="Unassembled WGS sequence"/>
</dbReference>
<dbReference type="GO" id="GO:0004534">
    <property type="term" value="F:5'-3' RNA exonuclease activity"/>
    <property type="evidence" value="ECO:0007669"/>
    <property type="project" value="TreeGrafter"/>
</dbReference>
<dbReference type="InterPro" id="IPR016195">
    <property type="entry name" value="Pol/histidinol_Pase-like"/>
</dbReference>
<name>A0A1I2CPQ6_9BACL</name>